<dbReference type="EMBL" id="CP021748">
    <property type="protein sequence ID" value="ARX88917.1"/>
    <property type="molecule type" value="Genomic_DNA"/>
</dbReference>
<dbReference type="AlphaFoldDB" id="A0A1Z1WR85"/>
<dbReference type="SMART" id="SM01043">
    <property type="entry name" value="BTAD"/>
    <property type="match status" value="1"/>
</dbReference>
<evidence type="ECO:0000259" key="3">
    <source>
        <dbReference type="SMART" id="SM01043"/>
    </source>
</evidence>
<dbReference type="STRING" id="67267.GCA_000716675_00409"/>
<evidence type="ECO:0000313" key="5">
    <source>
        <dbReference type="Proteomes" id="UP000195880"/>
    </source>
</evidence>
<keyword evidence="5" id="KW-1185">Reference proteome</keyword>
<dbReference type="eggNOG" id="COG3629">
    <property type="taxonomic scope" value="Bacteria"/>
</dbReference>
<dbReference type="RefSeq" id="WP_087887061.1">
    <property type="nucleotide sequence ID" value="NZ_CP021748.1"/>
</dbReference>
<dbReference type="InterPro" id="IPR011990">
    <property type="entry name" value="TPR-like_helical_dom_sf"/>
</dbReference>
<gene>
    <name evidence="4" type="ORF">SMD44_08404</name>
</gene>
<dbReference type="Gene3D" id="1.25.40.10">
    <property type="entry name" value="Tetratricopeptide repeat domain"/>
    <property type="match status" value="1"/>
</dbReference>
<dbReference type="Pfam" id="PF03704">
    <property type="entry name" value="BTAD"/>
    <property type="match status" value="1"/>
</dbReference>
<dbReference type="GO" id="GO:0000160">
    <property type="term" value="P:phosphorelay signal transduction system"/>
    <property type="evidence" value="ECO:0007669"/>
    <property type="project" value="UniProtKB-KW"/>
</dbReference>
<dbReference type="InterPro" id="IPR005158">
    <property type="entry name" value="BTAD"/>
</dbReference>
<dbReference type="SUPFAM" id="SSF48452">
    <property type="entry name" value="TPR-like"/>
    <property type="match status" value="1"/>
</dbReference>
<organism evidence="4 5">
    <name type="scientific">Streptomyces alboflavus</name>
    <dbReference type="NCBI Taxonomy" id="67267"/>
    <lineage>
        <taxon>Bacteria</taxon>
        <taxon>Bacillati</taxon>
        <taxon>Actinomycetota</taxon>
        <taxon>Actinomycetes</taxon>
        <taxon>Kitasatosporales</taxon>
        <taxon>Streptomycetaceae</taxon>
        <taxon>Streptomyces</taxon>
    </lineage>
</organism>
<dbReference type="OrthoDB" id="5509004at2"/>
<evidence type="ECO:0000313" key="4">
    <source>
        <dbReference type="EMBL" id="ARX88917.1"/>
    </source>
</evidence>
<evidence type="ECO:0000256" key="2">
    <source>
        <dbReference type="SAM" id="MobiDB-lite"/>
    </source>
</evidence>
<dbReference type="KEGG" id="salf:SMD44_08404"/>
<reference evidence="4 5" key="1">
    <citation type="submission" date="2017-05" db="EMBL/GenBank/DDBJ databases">
        <title>Streptomyces alboflavus Genome sequencing and assembly.</title>
        <authorList>
            <person name="Wang Y."/>
            <person name="Du B."/>
            <person name="Ding Y."/>
            <person name="Liu H."/>
            <person name="Hou Q."/>
            <person name="Liu K."/>
            <person name="Wang C."/>
            <person name="Yao L."/>
        </authorList>
    </citation>
    <scope>NUCLEOTIDE SEQUENCE [LARGE SCALE GENOMIC DNA]</scope>
    <source>
        <strain evidence="4 5">MDJK44</strain>
    </source>
</reference>
<proteinExistence type="predicted"/>
<dbReference type="PANTHER" id="PTHR35807">
    <property type="entry name" value="TRANSCRIPTIONAL REGULATOR REDD-RELATED"/>
    <property type="match status" value="1"/>
</dbReference>
<sequence>MPGTSSPHSSLAWPGDDPGSLGDRGSEPLEVPASGQQVLARLALCGAASRSALAGMLWPEVTEARARASLRTAMWRLNGTGSALTDTRDGVLSLSRRVRVDVQDLTAAAHHALSGDTPSAARERLRTAYQVLLCGRELLPGWQQDWVAFERERLHQLRLHALEALSARLVARRLYAPALEAALESTRVDPLRESAHRAVVSVHLAEHNLTEAVRQYETFRELLLRELGVEPSGQFSSMLRHALV</sequence>
<protein>
    <recommendedName>
        <fullName evidence="3">Bacterial transcriptional activator domain-containing protein</fullName>
    </recommendedName>
</protein>
<feature type="region of interest" description="Disordered" evidence="2">
    <location>
        <begin position="1"/>
        <end position="28"/>
    </location>
</feature>
<dbReference type="Gene3D" id="1.10.10.10">
    <property type="entry name" value="Winged helix-like DNA-binding domain superfamily/Winged helix DNA-binding domain"/>
    <property type="match status" value="1"/>
</dbReference>
<evidence type="ECO:0000256" key="1">
    <source>
        <dbReference type="ARBA" id="ARBA00023012"/>
    </source>
</evidence>
<dbReference type="InterPro" id="IPR036388">
    <property type="entry name" value="WH-like_DNA-bd_sf"/>
</dbReference>
<name>A0A1Z1WR85_9ACTN</name>
<dbReference type="Proteomes" id="UP000195880">
    <property type="component" value="Chromosome"/>
</dbReference>
<feature type="domain" description="Bacterial transcriptional activator" evidence="3">
    <location>
        <begin position="100"/>
        <end position="243"/>
    </location>
</feature>
<dbReference type="InterPro" id="IPR051677">
    <property type="entry name" value="AfsR-DnrI-RedD_regulator"/>
</dbReference>
<keyword evidence="1" id="KW-0902">Two-component regulatory system</keyword>
<accession>A0A1Z1WR85</accession>